<gene>
    <name evidence="2" type="ORF">PoB_007082500</name>
</gene>
<organism evidence="2 3">
    <name type="scientific">Plakobranchus ocellatus</name>
    <dbReference type="NCBI Taxonomy" id="259542"/>
    <lineage>
        <taxon>Eukaryota</taxon>
        <taxon>Metazoa</taxon>
        <taxon>Spiralia</taxon>
        <taxon>Lophotrochozoa</taxon>
        <taxon>Mollusca</taxon>
        <taxon>Gastropoda</taxon>
        <taxon>Heterobranchia</taxon>
        <taxon>Euthyneura</taxon>
        <taxon>Panpulmonata</taxon>
        <taxon>Sacoglossa</taxon>
        <taxon>Placobranchoidea</taxon>
        <taxon>Plakobranchidae</taxon>
        <taxon>Plakobranchus</taxon>
    </lineage>
</organism>
<keyword evidence="3" id="KW-1185">Reference proteome</keyword>
<dbReference type="Proteomes" id="UP000735302">
    <property type="component" value="Unassembled WGS sequence"/>
</dbReference>
<feature type="compositionally biased region" description="Basic and acidic residues" evidence="1">
    <location>
        <begin position="27"/>
        <end position="57"/>
    </location>
</feature>
<feature type="compositionally biased region" description="Acidic residues" evidence="1">
    <location>
        <begin position="92"/>
        <end position="116"/>
    </location>
</feature>
<evidence type="ECO:0000313" key="3">
    <source>
        <dbReference type="Proteomes" id="UP000735302"/>
    </source>
</evidence>
<feature type="compositionally biased region" description="Basic and acidic residues" evidence="1">
    <location>
        <begin position="68"/>
        <end position="91"/>
    </location>
</feature>
<sequence length="116" mass="13759">MEEGEEDNERKKKIKWRGGRGGGVSDAKWDEGYREENIVERSGREEGGGEARRRREEKEEEGEQVYEVVHEKEMEKEGCGTRRELRTTLKGEEEEDKAEEEEEENNYNYVEEEKEI</sequence>
<accession>A0AAV4DJK1</accession>
<evidence type="ECO:0000256" key="1">
    <source>
        <dbReference type="SAM" id="MobiDB-lite"/>
    </source>
</evidence>
<proteinExistence type="predicted"/>
<dbReference type="EMBL" id="BLXT01007949">
    <property type="protein sequence ID" value="GFO44320.1"/>
    <property type="molecule type" value="Genomic_DNA"/>
</dbReference>
<protein>
    <submittedName>
        <fullName evidence="2">T-box transcription factor tbx2</fullName>
    </submittedName>
</protein>
<feature type="region of interest" description="Disordered" evidence="1">
    <location>
        <begin position="1"/>
        <end position="116"/>
    </location>
</feature>
<evidence type="ECO:0000313" key="2">
    <source>
        <dbReference type="EMBL" id="GFO44320.1"/>
    </source>
</evidence>
<reference evidence="2 3" key="1">
    <citation type="journal article" date="2021" name="Elife">
        <title>Chloroplast acquisition without the gene transfer in kleptoplastic sea slugs, Plakobranchus ocellatus.</title>
        <authorList>
            <person name="Maeda T."/>
            <person name="Takahashi S."/>
            <person name="Yoshida T."/>
            <person name="Shimamura S."/>
            <person name="Takaki Y."/>
            <person name="Nagai Y."/>
            <person name="Toyoda A."/>
            <person name="Suzuki Y."/>
            <person name="Arimoto A."/>
            <person name="Ishii H."/>
            <person name="Satoh N."/>
            <person name="Nishiyama T."/>
            <person name="Hasebe M."/>
            <person name="Maruyama T."/>
            <person name="Minagawa J."/>
            <person name="Obokata J."/>
            <person name="Shigenobu S."/>
        </authorList>
    </citation>
    <scope>NUCLEOTIDE SEQUENCE [LARGE SCALE GENOMIC DNA]</scope>
</reference>
<name>A0AAV4DJK1_9GAST</name>
<dbReference type="AlphaFoldDB" id="A0AAV4DJK1"/>
<comment type="caution">
    <text evidence="2">The sequence shown here is derived from an EMBL/GenBank/DDBJ whole genome shotgun (WGS) entry which is preliminary data.</text>
</comment>